<dbReference type="SUPFAM" id="SSF54980">
    <property type="entry name" value="EF-G C-terminal domain-like"/>
    <property type="match status" value="2"/>
</dbReference>
<dbReference type="InterPro" id="IPR035647">
    <property type="entry name" value="EFG_III/V"/>
</dbReference>
<dbReference type="InterPro" id="IPR006297">
    <property type="entry name" value="EF-4"/>
</dbReference>
<evidence type="ECO:0000313" key="11">
    <source>
        <dbReference type="WBParaSite" id="nRc.2.0.1.t33791-RA"/>
    </source>
</evidence>
<comment type="catalytic activity">
    <reaction evidence="8">
        <text>GTP + H2O = GDP + phosphate + H(+)</text>
        <dbReference type="Rhea" id="RHEA:19669"/>
        <dbReference type="ChEBI" id="CHEBI:15377"/>
        <dbReference type="ChEBI" id="CHEBI:15378"/>
        <dbReference type="ChEBI" id="CHEBI:37565"/>
        <dbReference type="ChEBI" id="CHEBI:43474"/>
        <dbReference type="ChEBI" id="CHEBI:58189"/>
        <dbReference type="EC" id="3.6.5.n1"/>
    </reaction>
</comment>
<keyword evidence="3 8" id="KW-0999">Mitochondrion inner membrane</keyword>
<evidence type="ECO:0000256" key="5">
    <source>
        <dbReference type="ARBA" id="ARBA00023128"/>
    </source>
</evidence>
<reference evidence="11" key="1">
    <citation type="submission" date="2022-11" db="UniProtKB">
        <authorList>
            <consortium name="WormBaseParasite"/>
        </authorList>
    </citation>
    <scope>IDENTIFICATION</scope>
</reference>
<dbReference type="InterPro" id="IPR004161">
    <property type="entry name" value="EFTu-like_2"/>
</dbReference>
<evidence type="ECO:0000256" key="7">
    <source>
        <dbReference type="ARBA" id="ARBA00023136"/>
    </source>
</evidence>
<dbReference type="Pfam" id="PF00009">
    <property type="entry name" value="GTP_EFTU"/>
    <property type="match status" value="1"/>
</dbReference>
<dbReference type="NCBIfam" id="TIGR01393">
    <property type="entry name" value="lepA"/>
    <property type="match status" value="1"/>
</dbReference>
<dbReference type="WBParaSite" id="nRc.2.0.1.t33791-RA">
    <property type="protein sequence ID" value="nRc.2.0.1.t33791-RA"/>
    <property type="gene ID" value="nRc.2.0.1.g33791"/>
</dbReference>
<comment type="caution">
    <text evidence="8">Lacks conserved residue(s) required for the propagation of feature annotation.</text>
</comment>
<dbReference type="GO" id="GO:0045727">
    <property type="term" value="P:positive regulation of translation"/>
    <property type="evidence" value="ECO:0007669"/>
    <property type="project" value="UniProtKB-UniRule"/>
</dbReference>
<dbReference type="CDD" id="cd16260">
    <property type="entry name" value="EF4_III"/>
    <property type="match status" value="1"/>
</dbReference>
<evidence type="ECO:0000256" key="1">
    <source>
        <dbReference type="ARBA" id="ARBA00005454"/>
    </source>
</evidence>
<dbReference type="SUPFAM" id="SSF50447">
    <property type="entry name" value="Translation proteins"/>
    <property type="match status" value="1"/>
</dbReference>
<dbReference type="FunFam" id="3.30.70.240:FF:000007">
    <property type="entry name" value="Translation factor GUF1, mitochondrial"/>
    <property type="match status" value="1"/>
</dbReference>
<comment type="similarity">
    <text evidence="8">Belongs to the GTP-binding elongation factor family. LepA subfamily.</text>
</comment>
<dbReference type="GO" id="GO:0097177">
    <property type="term" value="F:mitochondrial ribosome binding"/>
    <property type="evidence" value="ECO:0007669"/>
    <property type="project" value="TreeGrafter"/>
</dbReference>
<keyword evidence="8" id="KW-0648">Protein biosynthesis</keyword>
<dbReference type="CDD" id="cd03699">
    <property type="entry name" value="EF4_II"/>
    <property type="match status" value="1"/>
</dbReference>
<evidence type="ECO:0000313" key="10">
    <source>
        <dbReference type="Proteomes" id="UP000887565"/>
    </source>
</evidence>
<dbReference type="PROSITE" id="PS00301">
    <property type="entry name" value="G_TR_1"/>
    <property type="match status" value="1"/>
</dbReference>
<dbReference type="CDD" id="cd03709">
    <property type="entry name" value="lepA_C"/>
    <property type="match status" value="1"/>
</dbReference>
<dbReference type="InterPro" id="IPR027417">
    <property type="entry name" value="P-loop_NTPase"/>
</dbReference>
<evidence type="ECO:0000256" key="8">
    <source>
        <dbReference type="HAMAP-Rule" id="MF_03137"/>
    </source>
</evidence>
<dbReference type="Gene3D" id="3.30.70.2570">
    <property type="entry name" value="Elongation factor 4, C-terminal domain"/>
    <property type="match status" value="1"/>
</dbReference>
<protein>
    <recommendedName>
        <fullName evidence="8">Translation factor GUF1 homolog, mitochondrial</fullName>
        <ecNumber evidence="8">3.6.5.n1</ecNumber>
    </recommendedName>
    <alternativeName>
        <fullName evidence="8">Elongation factor 4 homolog</fullName>
        <shortName evidence="8">EF-4</shortName>
    </alternativeName>
    <alternativeName>
        <fullName evidence="8">GTPase GUF1 homolog</fullName>
    </alternativeName>
    <alternativeName>
        <fullName evidence="8">Ribosomal back-translocase</fullName>
    </alternativeName>
</protein>
<dbReference type="Pfam" id="PF03144">
    <property type="entry name" value="GTP_EFTU_D2"/>
    <property type="match status" value="1"/>
</dbReference>
<dbReference type="Pfam" id="PF06421">
    <property type="entry name" value="LepA_C"/>
    <property type="match status" value="1"/>
</dbReference>
<feature type="domain" description="Tr-type G" evidence="9">
    <location>
        <begin position="8"/>
        <end position="189"/>
    </location>
</feature>
<sequence length="615" mass="69242">MLSDQSIPEALQLGDRIFLLTRKSTLADCLLDYTGTVKVTGDNAQVLDKLRVERERGITVKAQTASMFYEYKNETYLLNLIDTPGHVDFAYEVSRSLAASDGVLLLVDASQGVEAQTVANFWLAFDKDLSMIGVLNKMDMANAKPKTVEEQMRKLFEMNPDEILRVSAKSRTGIKPVLDAIVQRIKPPQGSSDKPMRAFVFDSWFDHFRGCYALVVVRDGALKPGDEIYSVSSGKRHLVQHVGVLRPDPRPVDALYAGQVGFFAANLRNVRDVAVGDTFCRFEDKDKIKAELSFKPLKQVVFAGLFPTDASDYDELRVAVDRLCLNDPSVSLEQISSPALGLGFRVGFLGLLHMEVFNQRLEDEYGASSILTAPTVSYVLKIKDNPTIRKRYDNQGEIVVNDPGKFPDLVTDIKEYLEPMALCTIITPNQYYKNIEELCDRNRGLRLESTMIDDERVMLKYRFPLANIIVSFFGSLKKVSSGYASFDYDTDGYQATDLVKMNILLNGKAVDEFAIILPRHEATSRGRELCAKLIEEIPRQLYDIHIQAAINGRVIARENVRALTKNFVAKLKGNMAKDRLNKLVQRQKEGKERMRLINKVEVPKEAFLNVLKRGP</sequence>
<dbReference type="PANTHER" id="PTHR43512">
    <property type="entry name" value="TRANSLATION FACTOR GUF1-RELATED"/>
    <property type="match status" value="1"/>
</dbReference>
<keyword evidence="6 8" id="KW-0342">GTP-binding</keyword>
<dbReference type="HAMAP" id="MF_00071">
    <property type="entry name" value="LepA"/>
    <property type="match status" value="1"/>
</dbReference>
<evidence type="ECO:0000256" key="4">
    <source>
        <dbReference type="ARBA" id="ARBA00022801"/>
    </source>
</evidence>
<feature type="binding site" evidence="8">
    <location>
        <begin position="136"/>
        <end position="139"/>
    </location>
    <ligand>
        <name>GTP</name>
        <dbReference type="ChEBI" id="CHEBI:37565"/>
    </ligand>
</feature>
<evidence type="ECO:0000256" key="3">
    <source>
        <dbReference type="ARBA" id="ARBA00022792"/>
    </source>
</evidence>
<dbReference type="GO" id="GO:0005525">
    <property type="term" value="F:GTP binding"/>
    <property type="evidence" value="ECO:0007669"/>
    <property type="project" value="UniProtKB-UniRule"/>
</dbReference>
<dbReference type="GO" id="GO:0003924">
    <property type="term" value="F:GTPase activity"/>
    <property type="evidence" value="ECO:0007669"/>
    <property type="project" value="UniProtKB-UniRule"/>
</dbReference>
<keyword evidence="5 8" id="KW-0496">Mitochondrion</keyword>
<dbReference type="Pfam" id="PF00679">
    <property type="entry name" value="EFG_C"/>
    <property type="match status" value="1"/>
</dbReference>
<dbReference type="GO" id="GO:0005759">
    <property type="term" value="C:mitochondrial matrix"/>
    <property type="evidence" value="ECO:0007669"/>
    <property type="project" value="UniProtKB-UniRule"/>
</dbReference>
<dbReference type="AlphaFoldDB" id="A0A915K4Z3"/>
<dbReference type="Gene3D" id="3.30.70.240">
    <property type="match status" value="1"/>
</dbReference>
<proteinExistence type="inferred from homology"/>
<dbReference type="FunFam" id="3.30.70.870:FF:000004">
    <property type="entry name" value="Translation factor GUF1, mitochondrial"/>
    <property type="match status" value="1"/>
</dbReference>
<dbReference type="InterPro" id="IPR031157">
    <property type="entry name" value="G_TR_CS"/>
</dbReference>
<dbReference type="Gene3D" id="2.40.30.10">
    <property type="entry name" value="Translation factors"/>
    <property type="match status" value="1"/>
</dbReference>
<dbReference type="InterPro" id="IPR009000">
    <property type="entry name" value="Transl_B-barrel_sf"/>
</dbReference>
<feature type="binding site" evidence="8">
    <location>
        <begin position="82"/>
        <end position="86"/>
    </location>
    <ligand>
        <name>GTP</name>
        <dbReference type="ChEBI" id="CHEBI:37565"/>
    </ligand>
</feature>
<dbReference type="GO" id="GO:0005743">
    <property type="term" value="C:mitochondrial inner membrane"/>
    <property type="evidence" value="ECO:0007669"/>
    <property type="project" value="UniProtKB-SubCell"/>
</dbReference>
<organism evidence="10 11">
    <name type="scientific">Romanomermis culicivorax</name>
    <name type="common">Nematode worm</name>
    <dbReference type="NCBI Taxonomy" id="13658"/>
    <lineage>
        <taxon>Eukaryota</taxon>
        <taxon>Metazoa</taxon>
        <taxon>Ecdysozoa</taxon>
        <taxon>Nematoda</taxon>
        <taxon>Enoplea</taxon>
        <taxon>Dorylaimia</taxon>
        <taxon>Mermithida</taxon>
        <taxon>Mermithoidea</taxon>
        <taxon>Mermithidae</taxon>
        <taxon>Romanomermis</taxon>
    </lineage>
</organism>
<keyword evidence="7 8" id="KW-0472">Membrane</keyword>
<dbReference type="PROSITE" id="PS51722">
    <property type="entry name" value="G_TR_2"/>
    <property type="match status" value="1"/>
</dbReference>
<dbReference type="NCBIfam" id="TIGR00231">
    <property type="entry name" value="small_GTP"/>
    <property type="match status" value="1"/>
</dbReference>
<name>A0A915K4Z3_ROMCU</name>
<comment type="subcellular location">
    <subcellularLocation>
        <location evidence="8">Mitochondrion inner membrane</location>
        <topology evidence="8">Peripheral membrane protein</topology>
        <orientation evidence="8">Matrix side</orientation>
    </subcellularLocation>
</comment>
<dbReference type="Gene3D" id="3.40.50.300">
    <property type="entry name" value="P-loop containing nucleotide triphosphate hydrolases"/>
    <property type="match status" value="1"/>
</dbReference>
<comment type="function">
    <text evidence="8">Promotes mitochondrial protein synthesis. May act as a fidelity factor of the translation reaction, by catalyzing a one-codon backward translocation of tRNAs on improperly translocated ribosomes. Binds to mitochondrial ribosomes in a GTP-dependent manner.</text>
</comment>
<keyword evidence="2 8" id="KW-0547">Nucleotide-binding</keyword>
<comment type="similarity">
    <text evidence="1">Belongs to the TRAFAC class translation factor GTPase superfamily. Classic translation factor GTPase family. LepA subfamily.</text>
</comment>
<dbReference type="PRINTS" id="PR00315">
    <property type="entry name" value="ELONGATNFCT"/>
</dbReference>
<dbReference type="GO" id="GO:0006412">
    <property type="term" value="P:translation"/>
    <property type="evidence" value="ECO:0007669"/>
    <property type="project" value="UniProtKB-KW"/>
</dbReference>
<evidence type="ECO:0000256" key="6">
    <source>
        <dbReference type="ARBA" id="ARBA00023134"/>
    </source>
</evidence>
<keyword evidence="10" id="KW-1185">Reference proteome</keyword>
<dbReference type="PANTHER" id="PTHR43512:SF7">
    <property type="entry name" value="TRANSLATION FACTOR GUF1, MITOCHONDRIAL"/>
    <property type="match status" value="1"/>
</dbReference>
<dbReference type="Gene3D" id="3.30.70.870">
    <property type="entry name" value="Elongation Factor G (Translational Gtpase), domain 3"/>
    <property type="match status" value="1"/>
</dbReference>
<dbReference type="InterPro" id="IPR000795">
    <property type="entry name" value="T_Tr_GTP-bd_dom"/>
</dbReference>
<accession>A0A915K4Z3</accession>
<dbReference type="InterPro" id="IPR038363">
    <property type="entry name" value="LepA_C_sf"/>
</dbReference>
<dbReference type="SUPFAM" id="SSF52540">
    <property type="entry name" value="P-loop containing nucleoside triphosphate hydrolases"/>
    <property type="match status" value="1"/>
</dbReference>
<dbReference type="Proteomes" id="UP000887565">
    <property type="component" value="Unplaced"/>
</dbReference>
<dbReference type="OMA" id="QVKCDEN"/>
<evidence type="ECO:0000259" key="9">
    <source>
        <dbReference type="PROSITE" id="PS51722"/>
    </source>
</evidence>
<dbReference type="InterPro" id="IPR035654">
    <property type="entry name" value="LepA_IV"/>
</dbReference>
<dbReference type="FunFam" id="3.30.70.2570:FF:000001">
    <property type="entry name" value="Translation factor GUF1, mitochondrial"/>
    <property type="match status" value="1"/>
</dbReference>
<dbReference type="InterPro" id="IPR005225">
    <property type="entry name" value="Small_GTP-bd"/>
</dbReference>
<dbReference type="InterPro" id="IPR000640">
    <property type="entry name" value="EFG_V-like"/>
</dbReference>
<dbReference type="InterPro" id="IPR013842">
    <property type="entry name" value="LepA_CTD"/>
</dbReference>
<evidence type="ECO:0000256" key="2">
    <source>
        <dbReference type="ARBA" id="ARBA00022741"/>
    </source>
</evidence>
<dbReference type="EC" id="3.6.5.n1" evidence="8"/>
<dbReference type="FunFam" id="2.40.30.10:FF:000015">
    <property type="entry name" value="Translation factor GUF1, mitochondrial"/>
    <property type="match status" value="1"/>
</dbReference>
<keyword evidence="4 8" id="KW-0378">Hydrolase</keyword>